<dbReference type="Proteomes" id="UP000590811">
    <property type="component" value="Unassembled WGS sequence"/>
</dbReference>
<proteinExistence type="predicted"/>
<dbReference type="InterPro" id="IPR000326">
    <property type="entry name" value="PAP2/HPO"/>
</dbReference>
<feature type="transmembrane region" description="Helical" evidence="1">
    <location>
        <begin position="149"/>
        <end position="174"/>
    </location>
</feature>
<gene>
    <name evidence="3" type="ORF">FHW14_000092</name>
</gene>
<feature type="transmembrane region" description="Helical" evidence="1">
    <location>
        <begin position="186"/>
        <end position="204"/>
    </location>
</feature>
<sequence>MADTVSRVADPAVVVTVSTAFVSVRASGSLPVGLAWAALAVLFCVGLPWMALWLMLRRGVVTDPHLLVREHRRQPLLVAAGSLVVGLVLLSATGAPRPVVAYLCGMLAGLAVMTVVTVTVSKASFHAAVAAGAGSTVAVELGADASRSAAVATTVAIGVVIALTALAVLLVGWARVRAGRHSTPQVLVGLLVGTAATLAVYLPLR</sequence>
<keyword evidence="1" id="KW-0812">Transmembrane</keyword>
<accession>A0A839PVZ5</accession>
<organism evidence="3 4">
    <name type="scientific">Terracoccus luteus</name>
    <dbReference type="NCBI Taxonomy" id="53356"/>
    <lineage>
        <taxon>Bacteria</taxon>
        <taxon>Bacillati</taxon>
        <taxon>Actinomycetota</taxon>
        <taxon>Actinomycetes</taxon>
        <taxon>Micrococcales</taxon>
        <taxon>Intrasporangiaceae</taxon>
        <taxon>Terracoccus</taxon>
    </lineage>
</organism>
<dbReference type="InterPro" id="IPR036938">
    <property type="entry name" value="PAP2/HPO_sf"/>
</dbReference>
<dbReference type="RefSeq" id="WP_184507021.1">
    <property type="nucleotide sequence ID" value="NZ_JACHVT010000001.1"/>
</dbReference>
<keyword evidence="1" id="KW-0472">Membrane</keyword>
<name>A0A839PVZ5_9MICO</name>
<evidence type="ECO:0000313" key="3">
    <source>
        <dbReference type="EMBL" id="MBB2984952.1"/>
    </source>
</evidence>
<dbReference type="EMBL" id="JACHVT010000001">
    <property type="protein sequence ID" value="MBB2984952.1"/>
    <property type="molecule type" value="Genomic_DNA"/>
</dbReference>
<evidence type="ECO:0000313" key="4">
    <source>
        <dbReference type="Proteomes" id="UP000590811"/>
    </source>
</evidence>
<evidence type="ECO:0000259" key="2">
    <source>
        <dbReference type="Pfam" id="PF01569"/>
    </source>
</evidence>
<dbReference type="AlphaFoldDB" id="A0A839PVZ5"/>
<evidence type="ECO:0000256" key="1">
    <source>
        <dbReference type="SAM" id="Phobius"/>
    </source>
</evidence>
<protein>
    <submittedName>
        <fullName evidence="3">Membrane-associated phospholipid phosphatase</fullName>
    </submittedName>
</protein>
<comment type="caution">
    <text evidence="3">The sequence shown here is derived from an EMBL/GenBank/DDBJ whole genome shotgun (WGS) entry which is preliminary data.</text>
</comment>
<feature type="transmembrane region" description="Helical" evidence="1">
    <location>
        <begin position="76"/>
        <end position="93"/>
    </location>
</feature>
<feature type="domain" description="Phosphatidic acid phosphatase type 2/haloperoxidase" evidence="2">
    <location>
        <begin position="77"/>
        <end position="201"/>
    </location>
</feature>
<dbReference type="SUPFAM" id="SSF48317">
    <property type="entry name" value="Acid phosphatase/Vanadium-dependent haloperoxidase"/>
    <property type="match status" value="1"/>
</dbReference>
<dbReference type="Pfam" id="PF01569">
    <property type="entry name" value="PAP2"/>
    <property type="match status" value="1"/>
</dbReference>
<reference evidence="3 4" key="1">
    <citation type="submission" date="2020-08" db="EMBL/GenBank/DDBJ databases">
        <title>Genomic Encyclopedia of Type Strains, Phase IV (KMG-V): Genome sequencing to study the core and pangenomes of soil and plant-associated prokaryotes.</title>
        <authorList>
            <person name="Whitman W."/>
        </authorList>
    </citation>
    <scope>NUCLEOTIDE SEQUENCE [LARGE SCALE GENOMIC DNA]</scope>
    <source>
        <strain evidence="3 4">B3ACCR2</strain>
    </source>
</reference>
<feature type="transmembrane region" description="Helical" evidence="1">
    <location>
        <begin position="34"/>
        <end position="56"/>
    </location>
</feature>
<feature type="transmembrane region" description="Helical" evidence="1">
    <location>
        <begin position="99"/>
        <end position="118"/>
    </location>
</feature>
<keyword evidence="1" id="KW-1133">Transmembrane helix</keyword>